<dbReference type="PROSITE" id="PS01031">
    <property type="entry name" value="SHSP"/>
    <property type="match status" value="1"/>
</dbReference>
<evidence type="ECO:0000313" key="5">
    <source>
        <dbReference type="EMBL" id="MBH0781752.1"/>
    </source>
</evidence>
<sequence length="143" mass="15561">MSLLPVHRSHGSLLPDFTDLWNAFTPVGTLTPMFNFHTIRLEDALDDGHYTVRAEIPGIDPAEDLEVTVADGHLTIRAERSVQKEENGRSEFGYGSFVRTVALPPGAVEDGVDAEYAKGILTVTVPMTEAKPTAKKIEVKAGE</sequence>
<organism evidence="5 6">
    <name type="scientific">Nocardia bovistercoris</name>
    <dbReference type="NCBI Taxonomy" id="2785916"/>
    <lineage>
        <taxon>Bacteria</taxon>
        <taxon>Bacillati</taxon>
        <taxon>Actinomycetota</taxon>
        <taxon>Actinomycetes</taxon>
        <taxon>Mycobacteriales</taxon>
        <taxon>Nocardiaceae</taxon>
        <taxon>Nocardia</taxon>
    </lineage>
</organism>
<comment type="similarity">
    <text evidence="2 3">Belongs to the small heat shock protein (HSP20) family.</text>
</comment>
<dbReference type="SUPFAM" id="SSF49764">
    <property type="entry name" value="HSP20-like chaperones"/>
    <property type="match status" value="1"/>
</dbReference>
<dbReference type="Gene3D" id="2.60.40.790">
    <property type="match status" value="1"/>
</dbReference>
<dbReference type="EMBL" id="JADMLG010000028">
    <property type="protein sequence ID" value="MBH0781752.1"/>
    <property type="molecule type" value="Genomic_DNA"/>
</dbReference>
<evidence type="ECO:0000313" key="6">
    <source>
        <dbReference type="Proteomes" id="UP000655751"/>
    </source>
</evidence>
<feature type="domain" description="SHSP" evidence="4">
    <location>
        <begin position="32"/>
        <end position="142"/>
    </location>
</feature>
<evidence type="ECO:0000256" key="3">
    <source>
        <dbReference type="RuleBase" id="RU003616"/>
    </source>
</evidence>
<proteinExistence type="inferred from homology"/>
<dbReference type="Proteomes" id="UP000655751">
    <property type="component" value="Unassembled WGS sequence"/>
</dbReference>
<evidence type="ECO:0000256" key="1">
    <source>
        <dbReference type="ARBA" id="ARBA00023016"/>
    </source>
</evidence>
<gene>
    <name evidence="5" type="ORF">IT779_36305</name>
</gene>
<dbReference type="Pfam" id="PF00011">
    <property type="entry name" value="HSP20"/>
    <property type="match status" value="1"/>
</dbReference>
<dbReference type="AlphaFoldDB" id="A0A931IH97"/>
<dbReference type="GO" id="GO:0009408">
    <property type="term" value="P:response to heat"/>
    <property type="evidence" value="ECO:0007669"/>
    <property type="project" value="InterPro"/>
</dbReference>
<dbReference type="RefSeq" id="WP_196154032.1">
    <property type="nucleotide sequence ID" value="NZ_JADMLG010000028.1"/>
</dbReference>
<dbReference type="InterPro" id="IPR044587">
    <property type="entry name" value="HSP21-like"/>
</dbReference>
<accession>A0A931IH97</accession>
<comment type="caution">
    <text evidence="5">The sequence shown here is derived from an EMBL/GenBank/DDBJ whole genome shotgun (WGS) entry which is preliminary data.</text>
</comment>
<dbReference type="InterPro" id="IPR002068">
    <property type="entry name" value="A-crystallin/Hsp20_dom"/>
</dbReference>
<dbReference type="PANTHER" id="PTHR46733">
    <property type="entry name" value="26.5 KDA HEAT SHOCK PROTEIN, MITOCHONDRIAL"/>
    <property type="match status" value="1"/>
</dbReference>
<dbReference type="CDD" id="cd06464">
    <property type="entry name" value="ACD_sHsps-like"/>
    <property type="match status" value="1"/>
</dbReference>
<keyword evidence="6" id="KW-1185">Reference proteome</keyword>
<dbReference type="PANTHER" id="PTHR46733:SF4">
    <property type="entry name" value="HEAT SHOCK PROTEIN 21, CHLOROPLASTIC"/>
    <property type="match status" value="1"/>
</dbReference>
<dbReference type="InterPro" id="IPR008978">
    <property type="entry name" value="HSP20-like_chaperone"/>
</dbReference>
<keyword evidence="1" id="KW-0346">Stress response</keyword>
<evidence type="ECO:0000256" key="2">
    <source>
        <dbReference type="PROSITE-ProRule" id="PRU00285"/>
    </source>
</evidence>
<name>A0A931IH97_9NOCA</name>
<evidence type="ECO:0000259" key="4">
    <source>
        <dbReference type="PROSITE" id="PS01031"/>
    </source>
</evidence>
<reference evidence="5" key="1">
    <citation type="submission" date="2020-11" db="EMBL/GenBank/DDBJ databases">
        <title>Nocardia NEAU-351.nov., a novel actinomycete isolated from the cow dung.</title>
        <authorList>
            <person name="Zhang X."/>
        </authorList>
    </citation>
    <scope>NUCLEOTIDE SEQUENCE</scope>
    <source>
        <strain evidence="5">NEAU-351</strain>
    </source>
</reference>
<protein>
    <submittedName>
        <fullName evidence="5">Hsp20/alpha crystallin family protein</fullName>
    </submittedName>
</protein>